<dbReference type="InterPro" id="IPR035965">
    <property type="entry name" value="PAS-like_dom_sf"/>
</dbReference>
<dbReference type="InterPro" id="IPR052162">
    <property type="entry name" value="Sensor_kinase/Photoreceptor"/>
</dbReference>
<keyword evidence="4" id="KW-0808">Transferase</keyword>
<dbReference type="RefSeq" id="WP_316415673.1">
    <property type="nucleotide sequence ID" value="NZ_AP027080.1"/>
</dbReference>
<comment type="catalytic activity">
    <reaction evidence="1">
        <text>ATP + protein L-histidine = ADP + protein N-phospho-L-histidine.</text>
        <dbReference type="EC" id="2.7.13.3"/>
    </reaction>
</comment>
<reference evidence="8" key="1">
    <citation type="journal article" date="2023" name="Int. J. Syst. Evol. Microbiol.">
        <title>Mesoterricola silvestris gen. nov., sp. nov., Mesoterricola sediminis sp. nov., Geothrix oryzae sp. nov., Geothrix edaphica sp. nov., Geothrix rubra sp. nov., and Geothrix limicola sp. nov., six novel members of Acidobacteriota isolated from soils.</title>
        <authorList>
            <person name="Itoh H."/>
            <person name="Sugisawa Y."/>
            <person name="Mise K."/>
            <person name="Xu Z."/>
            <person name="Kuniyasu M."/>
            <person name="Ushijima N."/>
            <person name="Kawano K."/>
            <person name="Kobayashi E."/>
            <person name="Shiratori Y."/>
            <person name="Masuda Y."/>
            <person name="Senoo K."/>
        </authorList>
    </citation>
    <scope>NUCLEOTIDE SEQUENCE [LARGE SCALE GENOMIC DNA]</scope>
    <source>
        <strain evidence="8">W79</strain>
    </source>
</reference>
<evidence type="ECO:0000256" key="2">
    <source>
        <dbReference type="ARBA" id="ARBA00012438"/>
    </source>
</evidence>
<evidence type="ECO:0000256" key="3">
    <source>
        <dbReference type="ARBA" id="ARBA00022553"/>
    </source>
</evidence>
<dbReference type="EMBL" id="AP027080">
    <property type="protein sequence ID" value="BDU72761.1"/>
    <property type="molecule type" value="Genomic_DNA"/>
</dbReference>
<evidence type="ECO:0000256" key="4">
    <source>
        <dbReference type="ARBA" id="ARBA00022679"/>
    </source>
</evidence>
<dbReference type="GO" id="GO:0004673">
    <property type="term" value="F:protein histidine kinase activity"/>
    <property type="evidence" value="ECO:0007669"/>
    <property type="project" value="UniProtKB-EC"/>
</dbReference>
<dbReference type="AlphaFoldDB" id="A0AA48GH50"/>
<dbReference type="Proteomes" id="UP001238179">
    <property type="component" value="Chromosome"/>
</dbReference>
<dbReference type="InterPro" id="IPR013655">
    <property type="entry name" value="PAS_fold_3"/>
</dbReference>
<dbReference type="InterPro" id="IPR000700">
    <property type="entry name" value="PAS-assoc_C"/>
</dbReference>
<dbReference type="PANTHER" id="PTHR43304:SF1">
    <property type="entry name" value="PAC DOMAIN-CONTAINING PROTEIN"/>
    <property type="match status" value="1"/>
</dbReference>
<keyword evidence="8" id="KW-1185">Reference proteome</keyword>
<accession>A0AA48GH50</accession>
<sequence length="204" mass="23083">MSSTEPILQPGEYAVLVEQAPILIWRAGTDALCDYFNSRWLDFTGRTLAQELGNGWAEGVHPEDLQRCLDLYLDHFGRHAPFEMEYRLRRHDGAWRWISDRGTPMFGADGAFAGFIGSCTDITDRVEAQEALAAAQATRIRTLQGLLPICMCCKKIKNDQGYWEVLEKYVRDNSEADFSHGLCPECFPTYVARLQEEADRLLGG</sequence>
<dbReference type="KEGG" id="msil:METEAL_19350"/>
<evidence type="ECO:0000259" key="6">
    <source>
        <dbReference type="PROSITE" id="PS50113"/>
    </source>
</evidence>
<evidence type="ECO:0000256" key="5">
    <source>
        <dbReference type="ARBA" id="ARBA00022777"/>
    </source>
</evidence>
<protein>
    <recommendedName>
        <fullName evidence="2">histidine kinase</fullName>
        <ecNumber evidence="2">2.7.13.3</ecNumber>
    </recommendedName>
</protein>
<evidence type="ECO:0000313" key="7">
    <source>
        <dbReference type="EMBL" id="BDU72761.1"/>
    </source>
</evidence>
<dbReference type="SMART" id="SM00086">
    <property type="entry name" value="PAC"/>
    <property type="match status" value="1"/>
</dbReference>
<keyword evidence="5" id="KW-0418">Kinase</keyword>
<organism evidence="7 8">
    <name type="scientific">Mesoterricola silvestris</name>
    <dbReference type="NCBI Taxonomy" id="2927979"/>
    <lineage>
        <taxon>Bacteria</taxon>
        <taxon>Pseudomonadati</taxon>
        <taxon>Acidobacteriota</taxon>
        <taxon>Holophagae</taxon>
        <taxon>Holophagales</taxon>
        <taxon>Holophagaceae</taxon>
        <taxon>Mesoterricola</taxon>
    </lineage>
</organism>
<proteinExistence type="predicted"/>
<dbReference type="Pfam" id="PF08447">
    <property type="entry name" value="PAS_3"/>
    <property type="match status" value="1"/>
</dbReference>
<gene>
    <name evidence="7" type="ORF">METEAL_19350</name>
</gene>
<dbReference type="FunFam" id="3.30.450.20:FF:000099">
    <property type="entry name" value="Sensory box sensor histidine kinase"/>
    <property type="match status" value="1"/>
</dbReference>
<dbReference type="InterPro" id="IPR000014">
    <property type="entry name" value="PAS"/>
</dbReference>
<dbReference type="NCBIfam" id="TIGR00229">
    <property type="entry name" value="sensory_box"/>
    <property type="match status" value="1"/>
</dbReference>
<name>A0AA48GH50_9BACT</name>
<dbReference type="PANTHER" id="PTHR43304">
    <property type="entry name" value="PHYTOCHROME-LIKE PROTEIN CPH1"/>
    <property type="match status" value="1"/>
</dbReference>
<dbReference type="InterPro" id="IPR001610">
    <property type="entry name" value="PAC"/>
</dbReference>
<evidence type="ECO:0000256" key="1">
    <source>
        <dbReference type="ARBA" id="ARBA00000085"/>
    </source>
</evidence>
<feature type="domain" description="PAC" evidence="6">
    <location>
        <begin position="82"/>
        <end position="134"/>
    </location>
</feature>
<dbReference type="SUPFAM" id="SSF55785">
    <property type="entry name" value="PYP-like sensor domain (PAS domain)"/>
    <property type="match status" value="1"/>
</dbReference>
<evidence type="ECO:0000313" key="8">
    <source>
        <dbReference type="Proteomes" id="UP001238179"/>
    </source>
</evidence>
<dbReference type="SMART" id="SM00091">
    <property type="entry name" value="PAS"/>
    <property type="match status" value="1"/>
</dbReference>
<keyword evidence="3" id="KW-0597">Phosphoprotein</keyword>
<dbReference type="Gene3D" id="3.30.450.20">
    <property type="entry name" value="PAS domain"/>
    <property type="match status" value="1"/>
</dbReference>
<dbReference type="CDD" id="cd00130">
    <property type="entry name" value="PAS"/>
    <property type="match status" value="1"/>
</dbReference>
<dbReference type="EC" id="2.7.13.3" evidence="2"/>
<dbReference type="PROSITE" id="PS50113">
    <property type="entry name" value="PAC"/>
    <property type="match status" value="1"/>
</dbReference>